<dbReference type="EMBL" id="JARJLG010000222">
    <property type="protein sequence ID" value="KAJ7726151.1"/>
    <property type="molecule type" value="Genomic_DNA"/>
</dbReference>
<dbReference type="AlphaFoldDB" id="A0AAD7HQX0"/>
<proteinExistence type="predicted"/>
<dbReference type="Proteomes" id="UP001215280">
    <property type="component" value="Unassembled WGS sequence"/>
</dbReference>
<keyword evidence="2" id="KW-1185">Reference proteome</keyword>
<gene>
    <name evidence="1" type="ORF">DFH07DRAFT_244910</name>
</gene>
<sequence>MTFSQDQNPGDPTYRRRIGEDGLVLRWSTTADRAGCILLSCIVMGQQEGKEAEFAARYIEPYTDDAFYSGSSTNWALCVDTSSIETDSSGSDSGSYMENIRTNARSAQERVVALVYFLPGEFSFDSDAVRMPMGIALIVACRPAYRQRAGDENVMKSLFEMVHSRAVLIGCSFMAIAGIPSYYRTHGYEYALNFGRGLVTHVSALRAPNPPEPLAFSLRSATLDDLPALERLFNIPRTTADIFAGVSAPVLHAQLRWFLGDRPAAYTSPSCHVPPFFILEKRDMPHAPPHVVAAGMHGGPPSTTVGPLLWDSIEDASAVTLGLVRALKEALDRHVAADGIQIPLKTIQWNVGDTHPLRRWLIANELAVPPESSRYDHKSTWWAVIPSLPAFLSALAPALNVRLASVVPIFGKNYVGELHIAAPRALGGDVLLRVADGVVSVGRPSPESNARPNLSLPRGALVQLMLGYMGWGELKSVFPDVVVEPAVVPLVEALFPKREGVASSILGPHHINAAALSFEY</sequence>
<accession>A0AAD7HQX0</accession>
<evidence type="ECO:0000313" key="1">
    <source>
        <dbReference type="EMBL" id="KAJ7726151.1"/>
    </source>
</evidence>
<organism evidence="1 2">
    <name type="scientific">Mycena maculata</name>
    <dbReference type="NCBI Taxonomy" id="230809"/>
    <lineage>
        <taxon>Eukaryota</taxon>
        <taxon>Fungi</taxon>
        <taxon>Dikarya</taxon>
        <taxon>Basidiomycota</taxon>
        <taxon>Agaricomycotina</taxon>
        <taxon>Agaricomycetes</taxon>
        <taxon>Agaricomycetidae</taxon>
        <taxon>Agaricales</taxon>
        <taxon>Marasmiineae</taxon>
        <taxon>Mycenaceae</taxon>
        <taxon>Mycena</taxon>
    </lineage>
</organism>
<name>A0AAD7HQX0_9AGAR</name>
<protein>
    <submittedName>
        <fullName evidence="1">Uncharacterized protein</fullName>
    </submittedName>
</protein>
<evidence type="ECO:0000313" key="2">
    <source>
        <dbReference type="Proteomes" id="UP001215280"/>
    </source>
</evidence>
<comment type="caution">
    <text evidence="1">The sequence shown here is derived from an EMBL/GenBank/DDBJ whole genome shotgun (WGS) entry which is preliminary data.</text>
</comment>
<reference evidence="1" key="1">
    <citation type="submission" date="2023-03" db="EMBL/GenBank/DDBJ databases">
        <title>Massive genome expansion in bonnet fungi (Mycena s.s.) driven by repeated elements and novel gene families across ecological guilds.</title>
        <authorList>
            <consortium name="Lawrence Berkeley National Laboratory"/>
            <person name="Harder C.B."/>
            <person name="Miyauchi S."/>
            <person name="Viragh M."/>
            <person name="Kuo A."/>
            <person name="Thoen E."/>
            <person name="Andreopoulos B."/>
            <person name="Lu D."/>
            <person name="Skrede I."/>
            <person name="Drula E."/>
            <person name="Henrissat B."/>
            <person name="Morin E."/>
            <person name="Kohler A."/>
            <person name="Barry K."/>
            <person name="LaButti K."/>
            <person name="Morin E."/>
            <person name="Salamov A."/>
            <person name="Lipzen A."/>
            <person name="Mereny Z."/>
            <person name="Hegedus B."/>
            <person name="Baldrian P."/>
            <person name="Stursova M."/>
            <person name="Weitz H."/>
            <person name="Taylor A."/>
            <person name="Grigoriev I.V."/>
            <person name="Nagy L.G."/>
            <person name="Martin F."/>
            <person name="Kauserud H."/>
        </authorList>
    </citation>
    <scope>NUCLEOTIDE SEQUENCE</scope>
    <source>
        <strain evidence="1">CBHHK188m</strain>
    </source>
</reference>